<feature type="transmembrane region" description="Helical" evidence="9">
    <location>
        <begin position="544"/>
        <end position="567"/>
    </location>
</feature>
<accession>A0A0H3YF59</accession>
<feature type="transmembrane region" description="Helical" evidence="9">
    <location>
        <begin position="91"/>
        <end position="114"/>
    </location>
</feature>
<feature type="transmembrane region" description="Helical" evidence="9">
    <location>
        <begin position="237"/>
        <end position="258"/>
    </location>
</feature>
<proteinExistence type="evidence at transcript level"/>
<evidence type="ECO:0000256" key="3">
    <source>
        <dbReference type="ARBA" id="ARBA00022448"/>
    </source>
</evidence>
<dbReference type="GO" id="GO:0046872">
    <property type="term" value="F:metal ion binding"/>
    <property type="evidence" value="ECO:0007669"/>
    <property type="project" value="UniProtKB-KW"/>
</dbReference>
<evidence type="ECO:0000256" key="1">
    <source>
        <dbReference type="ARBA" id="ARBA00004141"/>
    </source>
</evidence>
<evidence type="ECO:0000256" key="8">
    <source>
        <dbReference type="PIRSR" id="PIRSR600175-1"/>
    </source>
</evidence>
<keyword evidence="7" id="KW-0325">Glycoprotein</keyword>
<feature type="transmembrane region" description="Helical" evidence="9">
    <location>
        <begin position="498"/>
        <end position="524"/>
    </location>
</feature>
<comment type="similarity">
    <text evidence="2">Belongs to the sodium:neurotransmitter symporter (SNF) (TC 2.A.22) family.</text>
</comment>
<comment type="subcellular location">
    <subcellularLocation>
        <location evidence="1">Membrane</location>
        <topology evidence="1">Multi-pass membrane protein</topology>
    </subcellularLocation>
</comment>
<feature type="transmembrane region" description="Helical" evidence="9">
    <location>
        <begin position="453"/>
        <end position="470"/>
    </location>
</feature>
<evidence type="ECO:0000256" key="9">
    <source>
        <dbReference type="SAM" id="Phobius"/>
    </source>
</evidence>
<keyword evidence="6 9" id="KW-0472">Membrane</keyword>
<dbReference type="GO" id="GO:0005283">
    <property type="term" value="F:amino acid:sodium symporter activity"/>
    <property type="evidence" value="ECO:0007669"/>
    <property type="project" value="TreeGrafter"/>
</dbReference>
<reference evidence="10" key="1">
    <citation type="journal article" date="2015" name="Elife">
        <title>Stem cells and fluid flow drive cyst formation in an invertebrate excretory organ.</title>
        <authorList>
            <person name="Thi-Kim Vu H."/>
            <person name="Rink J.C."/>
            <person name="McKinney S.A."/>
            <person name="McClain M."/>
            <person name="Lakshmanaperumal N."/>
            <person name="Alexander R."/>
            <person name="Sanchez Alvarado A."/>
        </authorList>
    </citation>
    <scope>NUCLEOTIDE SEQUENCE</scope>
</reference>
<evidence type="ECO:0000256" key="7">
    <source>
        <dbReference type="ARBA" id="ARBA00023180"/>
    </source>
</evidence>
<dbReference type="InterPro" id="IPR037272">
    <property type="entry name" value="SNS_sf"/>
</dbReference>
<feature type="transmembrane region" description="Helical" evidence="9">
    <location>
        <begin position="135"/>
        <end position="162"/>
    </location>
</feature>
<gene>
    <name evidence="10" type="primary">slc6a-22</name>
</gene>
<evidence type="ECO:0000256" key="4">
    <source>
        <dbReference type="ARBA" id="ARBA00022692"/>
    </source>
</evidence>
<feature type="transmembrane region" description="Helical" evidence="9">
    <location>
        <begin position="64"/>
        <end position="85"/>
    </location>
</feature>
<dbReference type="PANTHER" id="PTHR11616">
    <property type="entry name" value="SODIUM/CHLORIDE DEPENDENT TRANSPORTER"/>
    <property type="match status" value="1"/>
</dbReference>
<dbReference type="GO" id="GO:0089718">
    <property type="term" value="P:amino acid import across plasma membrane"/>
    <property type="evidence" value="ECO:0007669"/>
    <property type="project" value="TreeGrafter"/>
</dbReference>
<dbReference type="AlphaFoldDB" id="A0A0H3YF59"/>
<keyword evidence="8" id="KW-0479">Metal-binding</keyword>
<feature type="transmembrane region" description="Helical" evidence="9">
    <location>
        <begin position="312"/>
        <end position="338"/>
    </location>
</feature>
<dbReference type="PROSITE" id="PS50267">
    <property type="entry name" value="NA_NEUROTRAN_SYMP_3"/>
    <property type="match status" value="1"/>
</dbReference>
<feature type="binding site" evidence="8">
    <location>
        <position position="73"/>
    </location>
    <ligand>
        <name>Na(+)</name>
        <dbReference type="ChEBI" id="CHEBI:29101"/>
        <label>1</label>
    </ligand>
</feature>
<evidence type="ECO:0000256" key="6">
    <source>
        <dbReference type="ARBA" id="ARBA00023136"/>
    </source>
</evidence>
<keyword evidence="3" id="KW-0813">Transport</keyword>
<dbReference type="PANTHER" id="PTHR11616:SF321">
    <property type="entry name" value="SODIUM-DEPENDENT NUTRIENT AMINO ACID TRANSPORTER 1-RELATED"/>
    <property type="match status" value="1"/>
</dbReference>
<protein>
    <submittedName>
        <fullName evidence="10">Slc6a-22</fullName>
    </submittedName>
</protein>
<evidence type="ECO:0000256" key="2">
    <source>
        <dbReference type="ARBA" id="ARBA00006459"/>
    </source>
</evidence>
<feature type="binding site" evidence="8">
    <location>
        <position position="391"/>
    </location>
    <ligand>
        <name>Na(+)</name>
        <dbReference type="ChEBI" id="CHEBI:29101"/>
        <label>1</label>
    </ligand>
</feature>
<dbReference type="SUPFAM" id="SSF161070">
    <property type="entry name" value="SNF-like"/>
    <property type="match status" value="1"/>
</dbReference>
<feature type="transmembrane region" description="Helical" evidence="9">
    <location>
        <begin position="379"/>
        <end position="405"/>
    </location>
</feature>
<sequence length="608" mass="68924">MNELDCDIVINPCFNANPKETRQENNIHYEVNTAYMNSNCENLDTNEDHLENSNPQRISQRFDYILIMIGYIVGIGGIIKTPYLVHKYTAAFFIPYTIFYFILGLPLFLLEVYVGQLTSRGCIECWGCSPLLKALGVGMVALTVNGLITYVMYVIWALRYFFLTFNSNLPWSPEAMQTPDPNLSSQRFLEYQGFKTINATGTLKIGLPVWEIVLCSLAIWFLLCLAAIYGIHYRVKVVYFTITISYVAIFILIVHSISLEGSLDGLKYFLRISDLGNMAMWTDAAIQIILILSLAEGGIMCFSSFCQVKENLVVNTLIITFVDFSTSILACIFSSAYFGYLNLKKFNFQILKDTTNLGVGFIAIPQVISTIPNANFFAFVYYILLVTIGFDTALGFVRIVSLSILELFSKNNYDKEAYVTIGICAISFIVSIPLCASGGLYLFPLFDTFSNSWTKLCTALLVTIMMLVLYKGTEISTDINFMLSNDPITLKIWKKIKWYFIVLWYGPVQIVLMIFLVYKIYIFGEHPFTFYVNSQVYNYTSSELAGGWFIGSCVPLSVLITIGIYLMKFKGPLVKRLKGLLNQNENDKPWYPVSPNDKNDLLAFKKVT</sequence>
<dbReference type="EMBL" id="KT163492">
    <property type="protein sequence ID" value="AKN21442.1"/>
    <property type="molecule type" value="mRNA"/>
</dbReference>
<dbReference type="PRINTS" id="PR00176">
    <property type="entry name" value="NANEUSMPORT"/>
</dbReference>
<organism evidence="10">
    <name type="scientific">Schmidtea mediterranea</name>
    <name type="common">Freshwater planarian flatworm</name>
    <dbReference type="NCBI Taxonomy" id="79327"/>
    <lineage>
        <taxon>Eukaryota</taxon>
        <taxon>Metazoa</taxon>
        <taxon>Spiralia</taxon>
        <taxon>Lophotrochozoa</taxon>
        <taxon>Platyhelminthes</taxon>
        <taxon>Rhabditophora</taxon>
        <taxon>Seriata</taxon>
        <taxon>Tricladida</taxon>
        <taxon>Continenticola</taxon>
        <taxon>Geoplanoidea</taxon>
        <taxon>Dugesiidae</taxon>
        <taxon>Schmidtea</taxon>
    </lineage>
</organism>
<feature type="binding site" evidence="8">
    <location>
        <position position="70"/>
    </location>
    <ligand>
        <name>Na(+)</name>
        <dbReference type="ChEBI" id="CHEBI:29101"/>
        <label>1</label>
    </ligand>
</feature>
<feature type="transmembrane region" description="Helical" evidence="9">
    <location>
        <begin position="417"/>
        <end position="441"/>
    </location>
</feature>
<name>A0A0H3YF59_SCHMD</name>
<keyword evidence="5 9" id="KW-1133">Transmembrane helix</keyword>
<dbReference type="InterPro" id="IPR000175">
    <property type="entry name" value="Na/ntran_symport"/>
</dbReference>
<evidence type="ECO:0000256" key="5">
    <source>
        <dbReference type="ARBA" id="ARBA00022989"/>
    </source>
</evidence>
<feature type="transmembrane region" description="Helical" evidence="9">
    <location>
        <begin position="209"/>
        <end position="230"/>
    </location>
</feature>
<keyword evidence="8" id="KW-0915">Sodium</keyword>
<evidence type="ECO:0000313" key="10">
    <source>
        <dbReference type="EMBL" id="AKN21442.1"/>
    </source>
</evidence>
<dbReference type="GO" id="GO:0005886">
    <property type="term" value="C:plasma membrane"/>
    <property type="evidence" value="ECO:0007669"/>
    <property type="project" value="TreeGrafter"/>
</dbReference>
<feature type="transmembrane region" description="Helical" evidence="9">
    <location>
        <begin position="278"/>
        <end position="300"/>
    </location>
</feature>
<dbReference type="Pfam" id="PF00209">
    <property type="entry name" value="SNF"/>
    <property type="match status" value="1"/>
</dbReference>
<keyword evidence="4 9" id="KW-0812">Transmembrane</keyword>